<dbReference type="Gene3D" id="3.90.1170.50">
    <property type="entry name" value="Aldehyde oxidase/xanthine dehydrogenase, a/b hammerhead"/>
    <property type="match status" value="1"/>
</dbReference>
<dbReference type="Pfam" id="PF01315">
    <property type="entry name" value="Ald_Xan_dh_C"/>
    <property type="match status" value="1"/>
</dbReference>
<dbReference type="eggNOG" id="COG1529">
    <property type="taxonomic scope" value="Bacteria"/>
</dbReference>
<feature type="domain" description="Aldehyde oxidase/xanthine dehydrogenase a/b hammerhead" evidence="3">
    <location>
        <begin position="21"/>
        <end position="137"/>
    </location>
</feature>
<dbReference type="Proteomes" id="UP000051236">
    <property type="component" value="Unassembled WGS sequence"/>
</dbReference>
<dbReference type="GO" id="GO:0004854">
    <property type="term" value="F:xanthine dehydrogenase activity"/>
    <property type="evidence" value="ECO:0007669"/>
    <property type="project" value="InterPro"/>
</dbReference>
<dbReference type="Gene3D" id="3.30.365.10">
    <property type="entry name" value="Aldehyde oxidase/xanthine dehydrogenase, molybdopterin binding domain"/>
    <property type="match status" value="4"/>
</dbReference>
<dbReference type="SUPFAM" id="SSF54665">
    <property type="entry name" value="CO dehydrogenase molybdoprotein N-domain-like"/>
    <property type="match status" value="1"/>
</dbReference>
<evidence type="ECO:0000256" key="2">
    <source>
        <dbReference type="ARBA" id="ARBA00023002"/>
    </source>
</evidence>
<evidence type="ECO:0000313" key="4">
    <source>
        <dbReference type="EMBL" id="KRM30613.1"/>
    </source>
</evidence>
<accession>A0A0R1XM04</accession>
<dbReference type="Pfam" id="PF02738">
    <property type="entry name" value="MoCoBD_1"/>
    <property type="match status" value="1"/>
</dbReference>
<dbReference type="GO" id="GO:0002197">
    <property type="term" value="C:xanthine dehydrogenase complex"/>
    <property type="evidence" value="ECO:0007669"/>
    <property type="project" value="InterPro"/>
</dbReference>
<evidence type="ECO:0000259" key="3">
    <source>
        <dbReference type="SMART" id="SM01008"/>
    </source>
</evidence>
<dbReference type="NCBIfam" id="NF043082">
    <property type="entry name" value="XdhA_XDHase"/>
    <property type="match status" value="1"/>
</dbReference>
<dbReference type="InterPro" id="IPR008274">
    <property type="entry name" value="AldOxase/xan_DH_MoCoBD1"/>
</dbReference>
<organism evidence="4 5">
    <name type="scientific">Agrilactobacillus composti DSM 18527 = JCM 14202</name>
    <dbReference type="NCBI Taxonomy" id="1423734"/>
    <lineage>
        <taxon>Bacteria</taxon>
        <taxon>Bacillati</taxon>
        <taxon>Bacillota</taxon>
        <taxon>Bacilli</taxon>
        <taxon>Lactobacillales</taxon>
        <taxon>Lactobacillaceae</taxon>
        <taxon>Agrilactobacillus</taxon>
    </lineage>
</organism>
<gene>
    <name evidence="4" type="ORF">FC83_GL001749</name>
</gene>
<dbReference type="PANTHER" id="PTHR11908">
    <property type="entry name" value="XANTHINE DEHYDROGENASE"/>
    <property type="match status" value="1"/>
</dbReference>
<evidence type="ECO:0000313" key="5">
    <source>
        <dbReference type="Proteomes" id="UP000051236"/>
    </source>
</evidence>
<dbReference type="InterPro" id="IPR037165">
    <property type="entry name" value="AldOxase/xan_DH_Mopterin-bd_sf"/>
</dbReference>
<dbReference type="STRING" id="1423734.FC83_GL001749"/>
<comment type="caution">
    <text evidence="4">The sequence shown here is derived from an EMBL/GenBank/DDBJ whole genome shotgun (WGS) entry which is preliminary data.</text>
</comment>
<dbReference type="InterPro" id="IPR046867">
    <property type="entry name" value="AldOxase/xan_DH_MoCoBD2"/>
</dbReference>
<dbReference type="SUPFAM" id="SSF56003">
    <property type="entry name" value="Molybdenum cofactor-binding domain"/>
    <property type="match status" value="1"/>
</dbReference>
<dbReference type="SMART" id="SM01008">
    <property type="entry name" value="Ald_Xan_dh_C"/>
    <property type="match status" value="1"/>
</dbReference>
<dbReference type="EMBL" id="AZGA01000088">
    <property type="protein sequence ID" value="KRM30613.1"/>
    <property type="molecule type" value="Genomic_DNA"/>
</dbReference>
<name>A0A0R1XM04_9LACO</name>
<keyword evidence="2" id="KW-0560">Oxidoreductase</keyword>
<proteinExistence type="predicted"/>
<dbReference type="AlphaFoldDB" id="A0A0R1XM04"/>
<reference evidence="4 5" key="1">
    <citation type="journal article" date="2015" name="Genome Announc.">
        <title>Expanding the biotechnology potential of lactobacilli through comparative genomics of 213 strains and associated genera.</title>
        <authorList>
            <person name="Sun Z."/>
            <person name="Harris H.M."/>
            <person name="McCann A."/>
            <person name="Guo C."/>
            <person name="Argimon S."/>
            <person name="Zhang W."/>
            <person name="Yang X."/>
            <person name="Jeffery I.B."/>
            <person name="Cooney J.C."/>
            <person name="Kagawa T.F."/>
            <person name="Liu W."/>
            <person name="Song Y."/>
            <person name="Salvetti E."/>
            <person name="Wrobel A."/>
            <person name="Rasinkangas P."/>
            <person name="Parkhill J."/>
            <person name="Rea M.C."/>
            <person name="O'Sullivan O."/>
            <person name="Ritari J."/>
            <person name="Douillard F.P."/>
            <person name="Paul Ross R."/>
            <person name="Yang R."/>
            <person name="Briner A.E."/>
            <person name="Felis G.E."/>
            <person name="de Vos W.M."/>
            <person name="Barrangou R."/>
            <person name="Klaenhammer T.R."/>
            <person name="Caufield P.W."/>
            <person name="Cui Y."/>
            <person name="Zhang H."/>
            <person name="O'Toole P.W."/>
        </authorList>
    </citation>
    <scope>NUCLEOTIDE SEQUENCE [LARGE SCALE GENOMIC DNA]</scope>
    <source>
        <strain evidence="4 5">DSM 18527</strain>
    </source>
</reference>
<keyword evidence="1" id="KW-0500">Molybdenum</keyword>
<sequence length="769" mass="83418">MAQKHIIGQAESRWDAIAKVKGQANYTGDFPIKNLLHGKILHATIAHGYVTSYDISEAEKVPGVLKILLPEDLPQNKYSTAGHPWNLEPKKRDIEDRTMLTRHVRVYGDDIGAVIAKTPLAAKQALSKIKVTYDTYPVYLTPKAAMALDAKRIHAERNNVIASTAVGFGDVNQGLEDADFVLHRQLHTPVQLHAHLENQVATAFQSEDQRYTCISSTQIPHICRRIVAQANGLPWSLIRVKKPFIGGGFGNKQDVTIEPLAVAMSQAMGGKPVQINLTREESLAYTRTRHAIDYDVKLGVKKDGTITALDMQVLSNQGGYASHGHAIGGKGGTFINALYKMNSLNYGAKTVYTNIATAGAMRGYGMPQVIFALECVIDDAADKIGMDPIEFRLKNHQPDGFYNELSHTKQQDFRIGDCLKQGPQAFKWQQKAQHAKAFNQHQGPTRRGVGIAAFSFGTATYPFGLETSGARLILLPDGSFKLMVGATEIGQGADTALSQMAADTLGVPFESIIRDAITDTDTDPFDTGAYASRQTYIAGYAIRDAAEKMRKMIIQRAAATFDIRGEFMDIVDGNIVSVSDGDLITTVKDMAQASYFDWQTAKTMVAESSVNIHNNSYASGCTLAEVEVDLQTGKIKLLSLMNVHDSGKIINPLLAAGQVEGGMAMSAGYGLNEGLVYDDLGRPMNNNLLDYKLPTTMDLPDLDEIFVETKDPLGPYGNKALGENPTCSPAPAIRNAVKNAVGVGIDTIPLTPESVYDALQAAKAPKGVS</sequence>
<dbReference type="GO" id="GO:0005506">
    <property type="term" value="F:iron ion binding"/>
    <property type="evidence" value="ECO:0007669"/>
    <property type="project" value="InterPro"/>
</dbReference>
<dbReference type="PATRIC" id="fig|1423734.3.peg.1768"/>
<protein>
    <submittedName>
        <fullName evidence="4">Xanthine dehydrogenase subunit XdhA</fullName>
    </submittedName>
</protein>
<dbReference type="NCBIfam" id="NF007426">
    <property type="entry name" value="PRK09970.1"/>
    <property type="match status" value="1"/>
</dbReference>
<dbReference type="PANTHER" id="PTHR11908:SF132">
    <property type="entry name" value="ALDEHYDE OXIDASE 1-RELATED"/>
    <property type="match status" value="1"/>
</dbReference>
<evidence type="ECO:0000256" key="1">
    <source>
        <dbReference type="ARBA" id="ARBA00022505"/>
    </source>
</evidence>
<keyword evidence="5" id="KW-1185">Reference proteome</keyword>
<dbReference type="RefSeq" id="WP_057003037.1">
    <property type="nucleotide sequence ID" value="NZ_AZGA01000088.1"/>
</dbReference>
<dbReference type="InterPro" id="IPR036856">
    <property type="entry name" value="Ald_Oxase/Xan_DH_a/b_sf"/>
</dbReference>
<dbReference type="InterPro" id="IPR050028">
    <property type="entry name" value="XdhA_XDHase"/>
</dbReference>
<dbReference type="Pfam" id="PF20256">
    <property type="entry name" value="MoCoBD_2"/>
    <property type="match status" value="1"/>
</dbReference>
<dbReference type="InterPro" id="IPR000674">
    <property type="entry name" value="Ald_Oxase/Xan_DH_a/b"/>
</dbReference>
<dbReference type="InterPro" id="IPR016208">
    <property type="entry name" value="Ald_Oxase/xanthine_DH-like"/>
</dbReference>